<dbReference type="OrthoDB" id="319764at2"/>
<dbReference type="RefSeq" id="WP_093211511.1">
    <property type="nucleotide sequence ID" value="NZ_FNFL01000001.1"/>
</dbReference>
<protein>
    <recommendedName>
        <fullName evidence="2">Xaa-Pro dipeptidyl-peptidase C-terminal domain-containing protein</fullName>
    </recommendedName>
</protein>
<dbReference type="Pfam" id="PF02129">
    <property type="entry name" value="Peptidase_S15"/>
    <property type="match status" value="1"/>
</dbReference>
<dbReference type="Pfam" id="PF08530">
    <property type="entry name" value="PepX_C"/>
    <property type="match status" value="1"/>
</dbReference>
<dbReference type="InterPro" id="IPR000383">
    <property type="entry name" value="Xaa-Pro-like_dom"/>
</dbReference>
<evidence type="ECO:0000259" key="2">
    <source>
        <dbReference type="SMART" id="SM00939"/>
    </source>
</evidence>
<dbReference type="PANTHER" id="PTHR43056">
    <property type="entry name" value="PEPTIDASE S9 PROLYL OLIGOPEPTIDASE"/>
    <property type="match status" value="1"/>
</dbReference>
<keyword evidence="1" id="KW-0378">Hydrolase</keyword>
<evidence type="ECO:0000313" key="4">
    <source>
        <dbReference type="Proteomes" id="UP000198694"/>
    </source>
</evidence>
<dbReference type="InterPro" id="IPR005674">
    <property type="entry name" value="CocE/Ser_esterase"/>
</dbReference>
<proteinExistence type="predicted"/>
<dbReference type="GO" id="GO:0008239">
    <property type="term" value="F:dipeptidyl-peptidase activity"/>
    <property type="evidence" value="ECO:0007669"/>
    <property type="project" value="InterPro"/>
</dbReference>
<dbReference type="Proteomes" id="UP000198694">
    <property type="component" value="Unassembled WGS sequence"/>
</dbReference>
<dbReference type="EMBL" id="FNFL01000001">
    <property type="protein sequence ID" value="SDJ80612.1"/>
    <property type="molecule type" value="Genomic_DNA"/>
</dbReference>
<organism evidence="3 4">
    <name type="scientific">Sediminibacillus albus</name>
    <dbReference type="NCBI Taxonomy" id="407036"/>
    <lineage>
        <taxon>Bacteria</taxon>
        <taxon>Bacillati</taxon>
        <taxon>Bacillota</taxon>
        <taxon>Bacilli</taxon>
        <taxon>Bacillales</taxon>
        <taxon>Bacillaceae</taxon>
        <taxon>Sediminibacillus</taxon>
    </lineage>
</organism>
<dbReference type="PANTHER" id="PTHR43056:SF10">
    <property type="entry name" value="COCE_NOND FAMILY, PUTATIVE (AFU_ORTHOLOGUE AFUA_7G00600)-RELATED"/>
    <property type="match status" value="1"/>
</dbReference>
<dbReference type="InterPro" id="IPR008979">
    <property type="entry name" value="Galactose-bd-like_sf"/>
</dbReference>
<dbReference type="InterPro" id="IPR050585">
    <property type="entry name" value="Xaa-Pro_dipeptidyl-ppase/CocE"/>
</dbReference>
<dbReference type="Gene3D" id="2.60.120.260">
    <property type="entry name" value="Galactose-binding domain-like"/>
    <property type="match status" value="1"/>
</dbReference>
<dbReference type="SUPFAM" id="SSF53474">
    <property type="entry name" value="alpha/beta-Hydrolases"/>
    <property type="match status" value="1"/>
</dbReference>
<feature type="domain" description="Xaa-Pro dipeptidyl-peptidase C-terminal" evidence="2">
    <location>
        <begin position="320"/>
        <end position="570"/>
    </location>
</feature>
<gene>
    <name evidence="3" type="ORF">SAMN05216243_0942</name>
</gene>
<evidence type="ECO:0000313" key="3">
    <source>
        <dbReference type="EMBL" id="SDJ80612.1"/>
    </source>
</evidence>
<reference evidence="3 4" key="1">
    <citation type="submission" date="2016-10" db="EMBL/GenBank/DDBJ databases">
        <authorList>
            <person name="de Groot N.N."/>
        </authorList>
    </citation>
    <scope>NUCLEOTIDE SEQUENCE [LARGE SCALE GENOMIC DNA]</scope>
    <source>
        <strain evidence="3 4">CGMCC 1.6502</strain>
    </source>
</reference>
<name>A0A1G8WQG7_9BACI</name>
<dbReference type="NCBIfam" id="TIGR00976">
    <property type="entry name" value="CocE_NonD"/>
    <property type="match status" value="1"/>
</dbReference>
<keyword evidence="4" id="KW-1185">Reference proteome</keyword>
<dbReference type="SUPFAM" id="SSF49785">
    <property type="entry name" value="Galactose-binding domain-like"/>
    <property type="match status" value="1"/>
</dbReference>
<dbReference type="AlphaFoldDB" id="A0A1G8WQG7"/>
<sequence length="575" mass="64947">MREISQISFEKDVPCRLRDGLTLYANVYRPQQDGAFPVLLSRLPYNKNLPEFSHRYIDPFRLAEAGYVVIIQDVRGRFASEGEFEPFLHEANDGYDVVEWAAGLPYCNGEVGMFGLSYYGFTQLYAAAEHPPSLKTIFPAQAGSDLRDGLFYRGGAFEWGLFATWMLDSIALNLVERQKPKALPLAKQQIAADLNKVNEWLNYTPLNEWPPLTKHKPAGDLFKQYITQEISGDFFARTTIKQELKELDIPAYHLAGWYDCFLGPTLSNYQEMNKSSQQQKLIIGPWGHGDFSAVQGERFFGSAAAGDWIDQQTDITQLHIDWFDCWLKEGSHPVLADDAPVKLFTMGINEWRSENEWPLQRAEYVPFFLHSEGEANVHSGQLNTIVPGDEPADVYTYDPQHPVPTHGGSGLFYQGANAGPVDQRRVEARSDVLVYTSERMTEPLEVTGPVIVHLWAATDAADTDFTAKLVDVFPDGRAYNLTDGIIRAKHRNGYQQIAALEEEAVHYQIDLWATSNVFLPGHSIRIEIASSNFPRYDINPNTGKSTVDSDVMRQAKQTVYHQMEFPSHVVLPIIK</sequence>
<evidence type="ECO:0000256" key="1">
    <source>
        <dbReference type="ARBA" id="ARBA00022801"/>
    </source>
</evidence>
<dbReference type="InterPro" id="IPR029058">
    <property type="entry name" value="AB_hydrolase_fold"/>
</dbReference>
<dbReference type="InterPro" id="IPR013736">
    <property type="entry name" value="Xaa-Pro_dipept_C"/>
</dbReference>
<dbReference type="Gene3D" id="1.10.3020.10">
    <property type="entry name" value="alpha-amino acid ester hydrolase ( Helical cap domain)"/>
    <property type="match status" value="1"/>
</dbReference>
<accession>A0A1G8WQG7</accession>
<dbReference type="Gene3D" id="3.40.50.1820">
    <property type="entry name" value="alpha/beta hydrolase"/>
    <property type="match status" value="1"/>
</dbReference>
<dbReference type="SMART" id="SM00939">
    <property type="entry name" value="PepX_C"/>
    <property type="match status" value="1"/>
</dbReference>
<dbReference type="STRING" id="407036.SAMN05216243_0942"/>